<evidence type="ECO:0000313" key="2">
    <source>
        <dbReference type="EMBL" id="MDO6406645.1"/>
    </source>
</evidence>
<dbReference type="KEGG" id="ppho:CTZ24_25070"/>
<reference evidence="2" key="3">
    <citation type="submission" date="2023-07" db="EMBL/GenBank/DDBJ databases">
        <title>The extreme plant-growth-promoting properties of Pantoea phytobeneficialis PF55 revealed by functional and genomic analysis.</title>
        <authorList>
            <person name="Nascimento F.X."/>
            <person name="Marcio R.J."/>
        </authorList>
    </citation>
    <scope>NUCLEOTIDE SEQUENCE</scope>
    <source>
        <strain evidence="2">PF55</strain>
    </source>
</reference>
<dbReference type="InterPro" id="IPR005358">
    <property type="entry name" value="Puta_zinc/iron-chelating_dom"/>
</dbReference>
<dbReference type="EMBL" id="JAUOOM010000006">
    <property type="protein sequence ID" value="MDO6406645.1"/>
    <property type="molecule type" value="Genomic_DNA"/>
</dbReference>
<dbReference type="AlphaFoldDB" id="A0AAP9HAG4"/>
<keyword evidence="5" id="KW-1185">Reference proteome</keyword>
<evidence type="ECO:0000313" key="5">
    <source>
        <dbReference type="Proteomes" id="UP001171299"/>
    </source>
</evidence>
<keyword evidence="3" id="KW-0282">Flagellum</keyword>
<protein>
    <submittedName>
        <fullName evidence="3">Flagellin lysine-N-methylase</fullName>
        <ecNumber evidence="2">2.1.1.-</ecNumber>
    </submittedName>
</protein>
<evidence type="ECO:0000313" key="3">
    <source>
        <dbReference type="EMBL" id="QGR09735.1"/>
    </source>
</evidence>
<keyword evidence="2" id="KW-0489">Methyltransferase</keyword>
<dbReference type="GO" id="GO:0032259">
    <property type="term" value="P:methylation"/>
    <property type="evidence" value="ECO:0007669"/>
    <property type="project" value="UniProtKB-KW"/>
</dbReference>
<dbReference type="RefSeq" id="WP_208726911.1">
    <property type="nucleotide sequence ID" value="NZ_CP024639.1"/>
</dbReference>
<evidence type="ECO:0000256" key="1">
    <source>
        <dbReference type="SAM" id="Phobius"/>
    </source>
</evidence>
<name>A0AAP9HAG4_9GAMM</name>
<feature type="transmembrane region" description="Helical" evidence="1">
    <location>
        <begin position="6"/>
        <end position="26"/>
    </location>
</feature>
<sequence>MQQFGYYFLLSIHSPVAIVGHCYFFFFEESAALMEEIVIVEPAFFNQFQCVGSACPDHCCKGWDIEFDESTVNRYMQSEAIEIRHIAVENIITTKESQSRWGKIKLTSNGNCTFLDEERLCKVHKSLGEKALSTTCAVYPRLYASYKYEIRSNLTLSCPEAAKRLLTTPGAMLYSEKIKPSPEALDAPDISEQDRLLNLMCTNIMLTCGSDIEAGFYGIILLFFYRDKLAKDNEPEGNILNYFEDIQTAIHNDQIRKRIDELNPNYQLQSELLSRLQTYLGTKHEGRGWSTLRFYSQKLHDMQSNNSADTMQRINTIWQDKARPWFQERPHLLSNYIQYRMYEDFFPLKNGRELFTNLYLMISEWLLLKWLIAASIALNDNFTEDDVINIVYSYHSIARHDKNAEDVFLSEIGRITFSDNLSLAYLLK</sequence>
<dbReference type="EMBL" id="CP024639">
    <property type="protein sequence ID" value="QGR09735.1"/>
    <property type="molecule type" value="Genomic_DNA"/>
</dbReference>
<dbReference type="GO" id="GO:0008168">
    <property type="term" value="F:methyltransferase activity"/>
    <property type="evidence" value="ECO:0007669"/>
    <property type="project" value="UniProtKB-KW"/>
</dbReference>
<geneLocation type="plasmid" evidence="4">
    <name>pmsr2c</name>
</geneLocation>
<keyword evidence="3" id="KW-0614">Plasmid</keyword>
<dbReference type="NCBIfam" id="NF038110">
    <property type="entry name" value="Lys_methyl_FliB"/>
    <property type="match status" value="1"/>
</dbReference>
<keyword evidence="3" id="KW-0966">Cell projection</keyword>
<keyword evidence="1" id="KW-0812">Transmembrane</keyword>
<evidence type="ECO:0000313" key="4">
    <source>
        <dbReference type="Proteomes" id="UP000424872"/>
    </source>
</evidence>
<proteinExistence type="predicted"/>
<dbReference type="Proteomes" id="UP000424872">
    <property type="component" value="Plasmid pMSR2C"/>
</dbReference>
<reference evidence="3" key="2">
    <citation type="journal article" date="2020" name="Environ. Microbiol.">
        <title>The extreme plant-growth-promoting properties of Pantoea phytobeneficialis MSR2 revealed by functional and genomic analysis.</title>
        <authorList>
            <person name="Nascimento F.X."/>
            <person name="Hernandez A.G."/>
            <person name="Glick B.R."/>
            <person name="Rossi M.J."/>
        </authorList>
    </citation>
    <scope>NUCLEOTIDE SEQUENCE</scope>
    <source>
        <strain evidence="3">MSR2</strain>
    </source>
</reference>
<keyword evidence="3" id="KW-0969">Cilium</keyword>
<keyword evidence="2" id="KW-0808">Transferase</keyword>
<dbReference type="Proteomes" id="UP001171299">
    <property type="component" value="Unassembled WGS sequence"/>
</dbReference>
<reference evidence="4" key="1">
    <citation type="submission" date="2017-11" db="EMBL/GenBank/DDBJ databases">
        <title>Genome sequence of Pantoea sp. MSR2.</title>
        <authorList>
            <person name="Nascimento F.X."/>
        </authorList>
    </citation>
    <scope>NUCLEOTIDE SEQUENCE [LARGE SCALE GENOMIC DNA]</scope>
    <source>
        <strain evidence="4">MSR2</strain>
        <plasmid evidence="4">pmsr2c</plasmid>
    </source>
</reference>
<keyword evidence="1" id="KW-1133">Transmembrane helix</keyword>
<accession>A0AAP9HAG4</accession>
<gene>
    <name evidence="2" type="primary">fliB</name>
    <name evidence="3" type="ORF">CTZ24_25070</name>
    <name evidence="2" type="ORF">Q3404_08655</name>
</gene>
<keyword evidence="1" id="KW-0472">Membrane</keyword>
<dbReference type="Pfam" id="PF03692">
    <property type="entry name" value="CxxCxxCC"/>
    <property type="match status" value="1"/>
</dbReference>
<organism evidence="3 4">
    <name type="scientific">Pantoea phytobeneficialis</name>
    <dbReference type="NCBI Taxonomy" id="2052056"/>
    <lineage>
        <taxon>Bacteria</taxon>
        <taxon>Pseudomonadati</taxon>
        <taxon>Pseudomonadota</taxon>
        <taxon>Gammaproteobacteria</taxon>
        <taxon>Enterobacterales</taxon>
        <taxon>Erwiniaceae</taxon>
        <taxon>Pantoea</taxon>
    </lineage>
</organism>
<dbReference type="EC" id="2.1.1.-" evidence="2"/>
<geneLocation type="plasmid" evidence="3">
    <name>pMSR2C</name>
</geneLocation>